<evidence type="ECO:0000259" key="3">
    <source>
        <dbReference type="PROSITE" id="PS51186"/>
    </source>
</evidence>
<dbReference type="RefSeq" id="WP_048316460.1">
    <property type="nucleotide sequence ID" value="NZ_CP015220.1"/>
</dbReference>
<evidence type="ECO:0000313" key="5">
    <source>
        <dbReference type="Proteomes" id="UP000076038"/>
    </source>
</evidence>
<dbReference type="InterPro" id="IPR050832">
    <property type="entry name" value="Bact_Acetyltransf"/>
</dbReference>
<dbReference type="GO" id="GO:0016747">
    <property type="term" value="F:acyltransferase activity, transferring groups other than amino-acyl groups"/>
    <property type="evidence" value="ECO:0007669"/>
    <property type="project" value="InterPro"/>
</dbReference>
<accession>A0A143QFV8</accession>
<dbReference type="Pfam" id="PF00583">
    <property type="entry name" value="Acetyltransf_1"/>
    <property type="match status" value="1"/>
</dbReference>
<proteinExistence type="predicted"/>
<evidence type="ECO:0000313" key="4">
    <source>
        <dbReference type="EMBL" id="AMY22065.1"/>
    </source>
</evidence>
<sequence>MSATFDVNIRTGDTGPGRVDFVEVDQHDRLATPLLQELAIEYSSRYGRSPGVQYEELKSYPAREFAPPGGVLVIALADGVPVAGGAYRKYDSETAELKRIWTSKEHRGRGFGRLVVAELERSARDRGYRRVYLTTGWNQPEAVALYLAAGYTPLYDRSLPSRTVGSHPFEKSLE</sequence>
<gene>
    <name evidence="4" type="ORF">A3Q41_00747</name>
</gene>
<dbReference type="PANTHER" id="PTHR43877:SF2">
    <property type="entry name" value="AMINOALKYLPHOSPHONATE N-ACETYLTRANSFERASE-RELATED"/>
    <property type="match status" value="1"/>
</dbReference>
<keyword evidence="1" id="KW-0808">Transferase</keyword>
<dbReference type="InterPro" id="IPR000182">
    <property type="entry name" value="GNAT_dom"/>
</dbReference>
<dbReference type="PATRIC" id="fig|1653479.3.peg.765"/>
<dbReference type="PROSITE" id="PS51186">
    <property type="entry name" value="GNAT"/>
    <property type="match status" value="1"/>
</dbReference>
<dbReference type="Proteomes" id="UP000076038">
    <property type="component" value="Chromosome"/>
</dbReference>
<dbReference type="KEGG" id="rhs:A3Q41_00747"/>
<dbReference type="InterPro" id="IPR016181">
    <property type="entry name" value="Acyl_CoA_acyltransferase"/>
</dbReference>
<dbReference type="EMBL" id="CP015220">
    <property type="protein sequence ID" value="AMY22065.1"/>
    <property type="molecule type" value="Genomic_DNA"/>
</dbReference>
<dbReference type="PANTHER" id="PTHR43877">
    <property type="entry name" value="AMINOALKYLPHOSPHONATE N-ACETYLTRANSFERASE-RELATED-RELATED"/>
    <property type="match status" value="1"/>
</dbReference>
<organism evidence="4 5">
    <name type="scientific">Rhodococcoides fascians</name>
    <name type="common">Rhodococcus fascians</name>
    <dbReference type="NCBI Taxonomy" id="1828"/>
    <lineage>
        <taxon>Bacteria</taxon>
        <taxon>Bacillati</taxon>
        <taxon>Actinomycetota</taxon>
        <taxon>Actinomycetes</taxon>
        <taxon>Mycobacteriales</taxon>
        <taxon>Nocardiaceae</taxon>
        <taxon>Rhodococcoides</taxon>
    </lineage>
</organism>
<dbReference type="OrthoDB" id="70840at2"/>
<reference evidence="4 5" key="1">
    <citation type="journal article" date="2016" name="Genome Announc.">
        <title>Complete Genome and Plasmid Sequences for Rhodococcus fascians D188 and Draft Sequences for Rhodococcus Isolates PBTS 1 and PBTS 2.</title>
        <authorList>
            <person name="Stamler R.A."/>
            <person name="Vereecke D."/>
            <person name="Zhang Y."/>
            <person name="Schilkey F."/>
            <person name="Devitt N."/>
            <person name="Randall J.J."/>
        </authorList>
    </citation>
    <scope>NUCLEOTIDE SEQUENCE [LARGE SCALE GENOMIC DNA]</scope>
    <source>
        <strain evidence="4 5">PBTS2</strain>
    </source>
</reference>
<dbReference type="Gene3D" id="3.40.630.30">
    <property type="match status" value="1"/>
</dbReference>
<keyword evidence="2" id="KW-0012">Acyltransferase</keyword>
<evidence type="ECO:0000256" key="1">
    <source>
        <dbReference type="ARBA" id="ARBA00022679"/>
    </source>
</evidence>
<reference evidence="5" key="2">
    <citation type="submission" date="2016-04" db="EMBL/GenBank/DDBJ databases">
        <title>Complete Genome and Plasmid Sequences for Rhodococcus fascians D188 and Draft Sequences for Rhodococcus spp. Isolates PBTS 1 and PBTS 2.</title>
        <authorList>
            <person name="Stamer R."/>
            <person name="Vereecke D."/>
            <person name="Zhang Y."/>
            <person name="Schilkey F."/>
            <person name="Devitt N."/>
            <person name="Randall J."/>
        </authorList>
    </citation>
    <scope>NUCLEOTIDE SEQUENCE [LARGE SCALE GENOMIC DNA]</scope>
    <source>
        <strain evidence="5">PBTS2</strain>
    </source>
</reference>
<dbReference type="AlphaFoldDB" id="A0A143QFV8"/>
<feature type="domain" description="N-acetyltransferase" evidence="3">
    <location>
        <begin position="22"/>
        <end position="174"/>
    </location>
</feature>
<name>A0A143QFV8_RHOFA</name>
<dbReference type="CDD" id="cd04301">
    <property type="entry name" value="NAT_SF"/>
    <property type="match status" value="1"/>
</dbReference>
<evidence type="ECO:0000256" key="2">
    <source>
        <dbReference type="ARBA" id="ARBA00023315"/>
    </source>
</evidence>
<keyword evidence="5" id="KW-1185">Reference proteome</keyword>
<accession>A0A260TWJ2</accession>
<protein>
    <recommendedName>
        <fullName evidence="3">N-acetyltransferase domain-containing protein</fullName>
    </recommendedName>
</protein>
<dbReference type="SUPFAM" id="SSF55729">
    <property type="entry name" value="Acyl-CoA N-acyltransferases (Nat)"/>
    <property type="match status" value="1"/>
</dbReference>